<dbReference type="AlphaFoldDB" id="A0A8H4AU15"/>
<organism evidence="1 2">
    <name type="scientific">Gigaspora margarita</name>
    <dbReference type="NCBI Taxonomy" id="4874"/>
    <lineage>
        <taxon>Eukaryota</taxon>
        <taxon>Fungi</taxon>
        <taxon>Fungi incertae sedis</taxon>
        <taxon>Mucoromycota</taxon>
        <taxon>Glomeromycotina</taxon>
        <taxon>Glomeromycetes</taxon>
        <taxon>Diversisporales</taxon>
        <taxon>Gigasporaceae</taxon>
        <taxon>Gigaspora</taxon>
    </lineage>
</organism>
<dbReference type="OrthoDB" id="2426285at2759"/>
<keyword evidence="2" id="KW-1185">Reference proteome</keyword>
<evidence type="ECO:0000313" key="2">
    <source>
        <dbReference type="Proteomes" id="UP000439903"/>
    </source>
</evidence>
<proteinExistence type="predicted"/>
<evidence type="ECO:0000313" key="1">
    <source>
        <dbReference type="EMBL" id="KAF0532589.1"/>
    </source>
</evidence>
<gene>
    <name evidence="1" type="ORF">F8M41_011092</name>
</gene>
<protein>
    <submittedName>
        <fullName evidence="1">Uncharacterized protein</fullName>
    </submittedName>
</protein>
<dbReference type="EMBL" id="WTPW01000229">
    <property type="protein sequence ID" value="KAF0532589.1"/>
    <property type="molecule type" value="Genomic_DNA"/>
</dbReference>
<comment type="caution">
    <text evidence="1">The sequence shown here is derived from an EMBL/GenBank/DDBJ whole genome shotgun (WGS) entry which is preliminary data.</text>
</comment>
<name>A0A8H4AU15_GIGMA</name>
<accession>A0A8H4AU15</accession>
<dbReference type="Proteomes" id="UP000439903">
    <property type="component" value="Unassembled WGS sequence"/>
</dbReference>
<reference evidence="1 2" key="1">
    <citation type="journal article" date="2019" name="Environ. Microbiol.">
        <title>At the nexus of three kingdoms: the genome of the mycorrhizal fungus Gigaspora margarita provides insights into plant, endobacterial and fungal interactions.</title>
        <authorList>
            <person name="Venice F."/>
            <person name="Ghignone S."/>
            <person name="Salvioli di Fossalunga A."/>
            <person name="Amselem J."/>
            <person name="Novero M."/>
            <person name="Xianan X."/>
            <person name="Sedzielewska Toro K."/>
            <person name="Morin E."/>
            <person name="Lipzen A."/>
            <person name="Grigoriev I.V."/>
            <person name="Henrissat B."/>
            <person name="Martin F.M."/>
            <person name="Bonfante P."/>
        </authorList>
    </citation>
    <scope>NUCLEOTIDE SEQUENCE [LARGE SCALE GENOMIC DNA]</scope>
    <source>
        <strain evidence="1 2">BEG34</strain>
    </source>
</reference>
<sequence>MEDHGEIYDRSAIPKYDDSAMIVTVIGTAPPLSNPRKNRNSEILIVKRTTGKGAFSDLTYLIFTDVKGGAAPSNKKCGTIYPNGYIYPVPFTGTLLYYYLETK</sequence>